<dbReference type="EMBL" id="DF237758">
    <property type="protein sequence ID" value="GAQ91574.1"/>
    <property type="molecule type" value="Genomic_DNA"/>
</dbReference>
<organism evidence="2 3">
    <name type="scientific">Klebsormidium nitens</name>
    <name type="common">Green alga</name>
    <name type="synonym">Ulothrix nitens</name>
    <dbReference type="NCBI Taxonomy" id="105231"/>
    <lineage>
        <taxon>Eukaryota</taxon>
        <taxon>Viridiplantae</taxon>
        <taxon>Streptophyta</taxon>
        <taxon>Klebsormidiophyceae</taxon>
        <taxon>Klebsormidiales</taxon>
        <taxon>Klebsormidiaceae</taxon>
        <taxon>Klebsormidium</taxon>
    </lineage>
</organism>
<evidence type="ECO:0000259" key="1">
    <source>
        <dbReference type="Pfam" id="PF16903"/>
    </source>
</evidence>
<dbReference type="InterPro" id="IPR031654">
    <property type="entry name" value="Capsid_N"/>
</dbReference>
<dbReference type="InterPro" id="IPR016112">
    <property type="entry name" value="VP_dsDNA_II"/>
</dbReference>
<keyword evidence="3" id="KW-1185">Reference proteome</keyword>
<proteinExistence type="predicted"/>
<dbReference type="SUPFAM" id="SSF49749">
    <property type="entry name" value="Group II dsDNA viruses VP"/>
    <property type="match status" value="2"/>
</dbReference>
<dbReference type="Gene3D" id="2.70.9.10">
    <property type="entry name" value="Adenovirus Type 2 Hexon, domain 4"/>
    <property type="match status" value="1"/>
</dbReference>
<dbReference type="OrthoDB" id="540070at2759"/>
<evidence type="ECO:0000313" key="3">
    <source>
        <dbReference type="Proteomes" id="UP000054558"/>
    </source>
</evidence>
<evidence type="ECO:0000313" key="2">
    <source>
        <dbReference type="EMBL" id="GAQ91574.1"/>
    </source>
</evidence>
<dbReference type="GO" id="GO:0005198">
    <property type="term" value="F:structural molecule activity"/>
    <property type="evidence" value="ECO:0007669"/>
    <property type="project" value="InterPro"/>
</dbReference>
<dbReference type="Proteomes" id="UP000054558">
    <property type="component" value="Unassembled WGS sequence"/>
</dbReference>
<dbReference type="AlphaFoldDB" id="A0A1Y1IL96"/>
<protein>
    <recommendedName>
        <fullName evidence="1">Major capsid protein N-terminal domain-containing protein</fullName>
    </recommendedName>
</protein>
<accession>A0A1Y1IL96</accession>
<gene>
    <name evidence="2" type="ORF">KFL_008090050</name>
</gene>
<name>A0A1Y1IL96_KLENI</name>
<sequence length="266" mass="29690">MSGGLLSLVAQGAQDAYLTGSPQITFFRIVYCRYTNFALEAIEQTFNGAADFGRRVTATISRNGDLVTTMYLQVTLPALTSTTTHTELRYINSVGHALMRNVEVEIGGQKIDKIPSEYMEIFHQLSMPEEKRKGYEEMVGQPSNSDTVPSSNRTTADTALLNLNHSTTLYIPLFFWFNRVLGNALPLIALQYHEIKELIWTCTPSASASADPVAGNMWFDGGEQNSGTDLMTTGKILLNGHDRFQERAAPYFRLVQPYQHHTRIPS</sequence>
<reference evidence="2 3" key="1">
    <citation type="journal article" date="2014" name="Nat. Commun.">
        <title>Klebsormidium flaccidum genome reveals primary factors for plant terrestrial adaptation.</title>
        <authorList>
            <person name="Hori K."/>
            <person name="Maruyama F."/>
            <person name="Fujisawa T."/>
            <person name="Togashi T."/>
            <person name="Yamamoto N."/>
            <person name="Seo M."/>
            <person name="Sato S."/>
            <person name="Yamada T."/>
            <person name="Mori H."/>
            <person name="Tajima N."/>
            <person name="Moriyama T."/>
            <person name="Ikeuchi M."/>
            <person name="Watanabe M."/>
            <person name="Wada H."/>
            <person name="Kobayashi K."/>
            <person name="Saito M."/>
            <person name="Masuda T."/>
            <person name="Sasaki-Sekimoto Y."/>
            <person name="Mashiguchi K."/>
            <person name="Awai K."/>
            <person name="Shimojima M."/>
            <person name="Masuda S."/>
            <person name="Iwai M."/>
            <person name="Nobusawa T."/>
            <person name="Narise T."/>
            <person name="Kondo S."/>
            <person name="Saito H."/>
            <person name="Sato R."/>
            <person name="Murakawa M."/>
            <person name="Ihara Y."/>
            <person name="Oshima-Yamada Y."/>
            <person name="Ohtaka K."/>
            <person name="Satoh M."/>
            <person name="Sonobe K."/>
            <person name="Ishii M."/>
            <person name="Ohtani R."/>
            <person name="Kanamori-Sato M."/>
            <person name="Honoki R."/>
            <person name="Miyazaki D."/>
            <person name="Mochizuki H."/>
            <person name="Umetsu J."/>
            <person name="Higashi K."/>
            <person name="Shibata D."/>
            <person name="Kamiya Y."/>
            <person name="Sato N."/>
            <person name="Nakamura Y."/>
            <person name="Tabata S."/>
            <person name="Ida S."/>
            <person name="Kurokawa K."/>
            <person name="Ohta H."/>
        </authorList>
    </citation>
    <scope>NUCLEOTIDE SEQUENCE [LARGE SCALE GENOMIC DNA]</scope>
    <source>
        <strain evidence="2 3">NIES-2285</strain>
    </source>
</reference>
<dbReference type="Pfam" id="PF16903">
    <property type="entry name" value="Capsid_N"/>
    <property type="match status" value="1"/>
</dbReference>
<feature type="domain" description="Major capsid protein N-terminal" evidence="1">
    <location>
        <begin position="25"/>
        <end position="196"/>
    </location>
</feature>